<evidence type="ECO:0000313" key="6">
    <source>
        <dbReference type="EMBL" id="CAK9217447.1"/>
    </source>
</evidence>
<dbReference type="Proteomes" id="UP001497512">
    <property type="component" value="Chromosome 2"/>
</dbReference>
<evidence type="ECO:0000256" key="3">
    <source>
        <dbReference type="ARBA" id="ARBA00015522"/>
    </source>
</evidence>
<evidence type="ECO:0000256" key="4">
    <source>
        <dbReference type="ARBA" id="ARBA00023242"/>
    </source>
</evidence>
<keyword evidence="4" id="KW-0539">Nucleus</keyword>
<evidence type="ECO:0000256" key="1">
    <source>
        <dbReference type="ARBA" id="ARBA00004604"/>
    </source>
</evidence>
<dbReference type="EMBL" id="OZ019894">
    <property type="protein sequence ID" value="CAK9217447.1"/>
    <property type="molecule type" value="Genomic_DNA"/>
</dbReference>
<reference evidence="6" key="1">
    <citation type="submission" date="2024-02" db="EMBL/GenBank/DDBJ databases">
        <authorList>
            <consortium name="ELIXIR-Norway"/>
            <consortium name="Elixir Norway"/>
        </authorList>
    </citation>
    <scope>NUCLEOTIDE SEQUENCE</scope>
</reference>
<comment type="subcellular location">
    <subcellularLocation>
        <location evidence="1">Nucleus</location>
        <location evidence="1">Nucleolus</location>
    </subcellularLocation>
</comment>
<protein>
    <recommendedName>
        <fullName evidence="3">Nucleolar protein 16</fullName>
    </recommendedName>
</protein>
<accession>A0ABP0UBW3</accession>
<evidence type="ECO:0000256" key="5">
    <source>
        <dbReference type="SAM" id="MobiDB-lite"/>
    </source>
</evidence>
<gene>
    <name evidence="6" type="ORF">CSSPTR1EN2_LOCUS13975</name>
</gene>
<sequence>MARSRRAFKKTRSTVRVGLPKRKSAKKSVPEAVCFPGTNQRLEWDEKGTLQSNYKALGILANPNVLGARSGTQDMVQLVSLQKPLSADLDKDFATSDEEPDDVKSALHKKRKDGKKAPLQRLTTMQRVYVSRLILKHGDNHEAMSRDIKLNRLQHPPGILKHLCERFHKYEKLSAFTET</sequence>
<dbReference type="PANTHER" id="PTHR13243">
    <property type="entry name" value="HSPC111 PROTEIN-RELATED"/>
    <property type="match status" value="1"/>
</dbReference>
<dbReference type="Pfam" id="PF09420">
    <property type="entry name" value="Nop16"/>
    <property type="match status" value="1"/>
</dbReference>
<feature type="region of interest" description="Disordered" evidence="5">
    <location>
        <begin position="1"/>
        <end position="27"/>
    </location>
</feature>
<comment type="similarity">
    <text evidence="2">Belongs to the NOP16 family.</text>
</comment>
<organism evidence="6 7">
    <name type="scientific">Sphagnum troendelagicum</name>
    <dbReference type="NCBI Taxonomy" id="128251"/>
    <lineage>
        <taxon>Eukaryota</taxon>
        <taxon>Viridiplantae</taxon>
        <taxon>Streptophyta</taxon>
        <taxon>Embryophyta</taxon>
        <taxon>Bryophyta</taxon>
        <taxon>Sphagnophytina</taxon>
        <taxon>Sphagnopsida</taxon>
        <taxon>Sphagnales</taxon>
        <taxon>Sphagnaceae</taxon>
        <taxon>Sphagnum</taxon>
    </lineage>
</organism>
<dbReference type="InterPro" id="IPR019002">
    <property type="entry name" value="Ribosome_biogenesis_Nop16"/>
</dbReference>
<feature type="compositionally biased region" description="Basic residues" evidence="5">
    <location>
        <begin position="1"/>
        <end position="26"/>
    </location>
</feature>
<evidence type="ECO:0000256" key="2">
    <source>
        <dbReference type="ARBA" id="ARBA00008479"/>
    </source>
</evidence>
<keyword evidence="7" id="KW-1185">Reference proteome</keyword>
<name>A0ABP0UBW3_9BRYO</name>
<feature type="region of interest" description="Disordered" evidence="5">
    <location>
        <begin position="92"/>
        <end position="116"/>
    </location>
</feature>
<dbReference type="PANTHER" id="PTHR13243:SF1">
    <property type="entry name" value="NUCLEOLAR PROTEIN 16"/>
    <property type="match status" value="1"/>
</dbReference>
<proteinExistence type="inferred from homology"/>
<evidence type="ECO:0000313" key="7">
    <source>
        <dbReference type="Proteomes" id="UP001497512"/>
    </source>
</evidence>